<organism evidence="2 3">
    <name type="scientific">Streptomyces inusitatus</name>
    <dbReference type="NCBI Taxonomy" id="68221"/>
    <lineage>
        <taxon>Bacteria</taxon>
        <taxon>Bacillati</taxon>
        <taxon>Actinomycetota</taxon>
        <taxon>Actinomycetes</taxon>
        <taxon>Kitasatosporales</taxon>
        <taxon>Streptomycetaceae</taxon>
        <taxon>Streptomyces</taxon>
    </lineage>
</organism>
<reference evidence="2" key="2">
    <citation type="submission" date="2020-09" db="EMBL/GenBank/DDBJ databases">
        <authorList>
            <person name="Sun Q."/>
            <person name="Ohkuma M."/>
        </authorList>
    </citation>
    <scope>NUCLEOTIDE SEQUENCE</scope>
    <source>
        <strain evidence="2">JCM 4988</strain>
    </source>
</reference>
<feature type="compositionally biased region" description="Acidic residues" evidence="1">
    <location>
        <begin position="1"/>
        <end position="10"/>
    </location>
</feature>
<dbReference type="EMBL" id="BMWG01000010">
    <property type="protein sequence ID" value="GGZ37945.1"/>
    <property type="molecule type" value="Genomic_DNA"/>
</dbReference>
<evidence type="ECO:0008006" key="4">
    <source>
        <dbReference type="Google" id="ProtNLM"/>
    </source>
</evidence>
<evidence type="ECO:0000313" key="2">
    <source>
        <dbReference type="EMBL" id="GGZ37945.1"/>
    </source>
</evidence>
<evidence type="ECO:0000313" key="3">
    <source>
        <dbReference type="Proteomes" id="UP000630936"/>
    </source>
</evidence>
<name>A0A918QAR4_9ACTN</name>
<sequence length="56" mass="6484">MTTNPFDDDSGTFYAPVDSEGTRSSCPEHNERQWTDMRPQSLIRRMERDARAPAPR</sequence>
<reference evidence="2" key="1">
    <citation type="journal article" date="2014" name="Int. J. Syst. Evol. Microbiol.">
        <title>Complete genome sequence of Corynebacterium casei LMG S-19264T (=DSM 44701T), isolated from a smear-ripened cheese.</title>
        <authorList>
            <consortium name="US DOE Joint Genome Institute (JGI-PGF)"/>
            <person name="Walter F."/>
            <person name="Albersmeier A."/>
            <person name="Kalinowski J."/>
            <person name="Ruckert C."/>
        </authorList>
    </citation>
    <scope>NUCLEOTIDE SEQUENCE</scope>
    <source>
        <strain evidence="2">JCM 4988</strain>
    </source>
</reference>
<evidence type="ECO:0000256" key="1">
    <source>
        <dbReference type="SAM" id="MobiDB-lite"/>
    </source>
</evidence>
<dbReference type="InterPro" id="IPR038020">
    <property type="entry name" value="MbtH-like_sf"/>
</dbReference>
<comment type="caution">
    <text evidence="2">The sequence shown here is derived from an EMBL/GenBank/DDBJ whole genome shotgun (WGS) entry which is preliminary data.</text>
</comment>
<feature type="region of interest" description="Disordered" evidence="1">
    <location>
        <begin position="1"/>
        <end position="56"/>
    </location>
</feature>
<feature type="compositionally biased region" description="Basic and acidic residues" evidence="1">
    <location>
        <begin position="26"/>
        <end position="35"/>
    </location>
</feature>
<proteinExistence type="predicted"/>
<dbReference type="Proteomes" id="UP000630936">
    <property type="component" value="Unassembled WGS sequence"/>
</dbReference>
<keyword evidence="3" id="KW-1185">Reference proteome</keyword>
<dbReference type="AlphaFoldDB" id="A0A918QAR4"/>
<gene>
    <name evidence="2" type="ORF">GCM10010387_34970</name>
</gene>
<feature type="compositionally biased region" description="Basic and acidic residues" evidence="1">
    <location>
        <begin position="44"/>
        <end position="56"/>
    </location>
</feature>
<dbReference type="SUPFAM" id="SSF160582">
    <property type="entry name" value="MbtH-like"/>
    <property type="match status" value="1"/>
</dbReference>
<dbReference type="Gene3D" id="3.90.820.10">
    <property type="entry name" value="Structural Genomics, Unknown Function 30-nov-00 1gh9 Mol_id"/>
    <property type="match status" value="1"/>
</dbReference>
<accession>A0A918QAR4</accession>
<protein>
    <recommendedName>
        <fullName evidence="4">MbtH-like domain-containing protein</fullName>
    </recommendedName>
</protein>